<keyword evidence="5" id="KW-1185">Reference proteome</keyword>
<dbReference type="CTD" id="34542"/>
<dbReference type="PROSITE" id="PS50031">
    <property type="entry name" value="EH"/>
    <property type="match status" value="1"/>
</dbReference>
<feature type="region of interest" description="Disordered" evidence="2">
    <location>
        <begin position="116"/>
        <end position="162"/>
    </location>
</feature>
<dbReference type="KEGG" id="soy:115891633"/>
<evidence type="ECO:0000313" key="5">
    <source>
        <dbReference type="Proteomes" id="UP000504635"/>
    </source>
</evidence>
<keyword evidence="1" id="KW-0175">Coiled coil</keyword>
<evidence type="ECO:0000259" key="3">
    <source>
        <dbReference type="PROSITE" id="PS50031"/>
    </source>
</evidence>
<dbReference type="Pfam" id="PF12763">
    <property type="entry name" value="EH"/>
    <property type="match status" value="1"/>
</dbReference>
<protein>
    <submittedName>
        <fullName evidence="6">RalBP1-associated Eps domain-containing protein 1</fullName>
    </submittedName>
</protein>
<name>A0A6J2YV69_SITOR</name>
<dbReference type="InterPro" id="IPR000261">
    <property type="entry name" value="EH_dom"/>
</dbReference>
<dbReference type="GO" id="GO:0005509">
    <property type="term" value="F:calcium ion binding"/>
    <property type="evidence" value="ECO:0007669"/>
    <property type="project" value="InterPro"/>
</dbReference>
<accession>A0A6J2YV69</accession>
<dbReference type="SMART" id="SM00027">
    <property type="entry name" value="EH"/>
    <property type="match status" value="1"/>
</dbReference>
<sequence length="636" mass="71159">MDELHLSDTFQRYFSDIFLCCDEEKSGKASLTRTIELVKSGNIPDDVIAQIAEICWTPGTNYLNKKQFFSALKLVAAYQSNLPIRNNLINSKLDLPLPRFTWGSFDAETPIPDLIELRNEPEYNTDSISTDSEADSETVRCSPNTSSPASDSPTPTNSVQDRNWAWQGLVSEEQRQLLEEESSDRHSSDEDTDIANEVWVITPEQKEYYTKQFKQLQENTNALLAGPIARTFFERSQLPVHELRKIWQLADVTKDGALSLQEFCTAMHLVVLRKHKISIPDTLPSSLVPQNDPLPVIKAPPTPPEPEPIPSPTAKPTKETAKEWTKFVDSPTRPVSPVNFDFQIDQNDPDLRHPVPRRLTPEMVAAANAAHGCPNSDDVPDAIDLHSPRKSEGIPGFQSLSSNNQQHSAIQRPQPKKINARGPGAIPPPPEEGGPVSLPAFPPVKKEKPPPPPPRTFKTHGRSSSLDLNRLTKPSAPPMVPPRISPSGQIKKLPNQRSEGDGVPSLEGTDASFADFNRFEKYENVQDEPIFPGDLYEAERKKLFAQLFAQEPIEEPPRKHGAFEVYRKPGKSVSGEKSPLDALEEEQWQEFERLQIENTALLRTCQELSQQLADLKEDKMKLKVKLEQLEALQNGG</sequence>
<evidence type="ECO:0000256" key="1">
    <source>
        <dbReference type="SAM" id="Coils"/>
    </source>
</evidence>
<dbReference type="GO" id="GO:0005737">
    <property type="term" value="C:cytoplasm"/>
    <property type="evidence" value="ECO:0007669"/>
    <property type="project" value="TreeGrafter"/>
</dbReference>
<feature type="compositionally biased region" description="Basic and acidic residues" evidence="2">
    <location>
        <begin position="555"/>
        <end position="567"/>
    </location>
</feature>
<evidence type="ECO:0000313" key="6">
    <source>
        <dbReference type="RefSeq" id="XP_030768008.1"/>
    </source>
</evidence>
<dbReference type="PANTHER" id="PTHR11216:SF174">
    <property type="entry name" value="GH06923P"/>
    <property type="match status" value="1"/>
</dbReference>
<feature type="compositionally biased region" description="Basic and acidic residues" evidence="2">
    <location>
        <begin position="383"/>
        <end position="392"/>
    </location>
</feature>
<feature type="compositionally biased region" description="Pro residues" evidence="2">
    <location>
        <begin position="298"/>
        <end position="313"/>
    </location>
</feature>
<dbReference type="GO" id="GO:0005886">
    <property type="term" value="C:plasma membrane"/>
    <property type="evidence" value="ECO:0007669"/>
    <property type="project" value="TreeGrafter"/>
</dbReference>
<dbReference type="SMART" id="SM00054">
    <property type="entry name" value="EFh"/>
    <property type="match status" value="1"/>
</dbReference>
<feature type="compositionally biased region" description="Low complexity" evidence="2">
    <location>
        <begin position="142"/>
        <end position="158"/>
    </location>
</feature>
<gene>
    <name evidence="6" type="primary">LOC115891633</name>
</gene>
<dbReference type="InterPro" id="IPR002048">
    <property type="entry name" value="EF_hand_dom"/>
</dbReference>
<dbReference type="GO" id="GO:0016197">
    <property type="term" value="P:endosomal transport"/>
    <property type="evidence" value="ECO:0007669"/>
    <property type="project" value="TreeGrafter"/>
</dbReference>
<evidence type="ECO:0000256" key="2">
    <source>
        <dbReference type="SAM" id="MobiDB-lite"/>
    </source>
</evidence>
<dbReference type="FunCoup" id="A0A6J2YV69">
    <property type="interactions" value="760"/>
</dbReference>
<feature type="compositionally biased region" description="Pro residues" evidence="2">
    <location>
        <begin position="475"/>
        <end position="484"/>
    </location>
</feature>
<dbReference type="InParanoid" id="A0A6J2YV69"/>
<dbReference type="GO" id="GO:0006897">
    <property type="term" value="P:endocytosis"/>
    <property type="evidence" value="ECO:0007669"/>
    <property type="project" value="TreeGrafter"/>
</dbReference>
<dbReference type="AlphaFoldDB" id="A0A6J2YV69"/>
<feature type="compositionally biased region" description="Polar residues" evidence="2">
    <location>
        <begin position="398"/>
        <end position="411"/>
    </location>
</feature>
<dbReference type="SUPFAM" id="SSF47473">
    <property type="entry name" value="EF-hand"/>
    <property type="match status" value="2"/>
</dbReference>
<feature type="domain" description="EH" evidence="3">
    <location>
        <begin position="205"/>
        <end position="294"/>
    </location>
</feature>
<reference evidence="6" key="1">
    <citation type="submission" date="2025-08" db="UniProtKB">
        <authorList>
            <consortium name="RefSeq"/>
        </authorList>
    </citation>
    <scope>IDENTIFICATION</scope>
    <source>
        <tissue evidence="6">Gonads</tissue>
    </source>
</reference>
<feature type="region of interest" description="Disordered" evidence="2">
    <location>
        <begin position="370"/>
        <end position="509"/>
    </location>
</feature>
<dbReference type="RefSeq" id="XP_030768008.1">
    <property type="nucleotide sequence ID" value="XM_030912148.1"/>
</dbReference>
<feature type="domain" description="EF-hand" evidence="4">
    <location>
        <begin position="238"/>
        <end position="273"/>
    </location>
</feature>
<feature type="region of interest" description="Disordered" evidence="2">
    <location>
        <begin position="290"/>
        <end position="318"/>
    </location>
</feature>
<feature type="compositionally biased region" description="Polar residues" evidence="2">
    <location>
        <begin position="122"/>
        <end position="131"/>
    </location>
</feature>
<dbReference type="Gene3D" id="1.10.238.10">
    <property type="entry name" value="EF-hand"/>
    <property type="match status" value="2"/>
</dbReference>
<dbReference type="InterPro" id="IPR011992">
    <property type="entry name" value="EF-hand-dom_pair"/>
</dbReference>
<dbReference type="Proteomes" id="UP000504635">
    <property type="component" value="Unplaced"/>
</dbReference>
<evidence type="ECO:0000259" key="4">
    <source>
        <dbReference type="PROSITE" id="PS50222"/>
    </source>
</evidence>
<feature type="coiled-coil region" evidence="1">
    <location>
        <begin position="591"/>
        <end position="632"/>
    </location>
</feature>
<dbReference type="PROSITE" id="PS50222">
    <property type="entry name" value="EF_HAND_2"/>
    <property type="match status" value="1"/>
</dbReference>
<dbReference type="PANTHER" id="PTHR11216">
    <property type="entry name" value="EH DOMAIN"/>
    <property type="match status" value="1"/>
</dbReference>
<proteinExistence type="predicted"/>
<organism evidence="5 6">
    <name type="scientific">Sitophilus oryzae</name>
    <name type="common">Rice weevil</name>
    <name type="synonym">Curculio oryzae</name>
    <dbReference type="NCBI Taxonomy" id="7048"/>
    <lineage>
        <taxon>Eukaryota</taxon>
        <taxon>Metazoa</taxon>
        <taxon>Ecdysozoa</taxon>
        <taxon>Arthropoda</taxon>
        <taxon>Hexapoda</taxon>
        <taxon>Insecta</taxon>
        <taxon>Pterygota</taxon>
        <taxon>Neoptera</taxon>
        <taxon>Endopterygota</taxon>
        <taxon>Coleoptera</taxon>
        <taxon>Polyphaga</taxon>
        <taxon>Cucujiformia</taxon>
        <taxon>Curculionidae</taxon>
        <taxon>Dryophthorinae</taxon>
        <taxon>Sitophilus</taxon>
    </lineage>
</organism>
<dbReference type="GeneID" id="115891633"/>
<dbReference type="CDD" id="cd00052">
    <property type="entry name" value="EH"/>
    <property type="match status" value="1"/>
</dbReference>
<dbReference type="OrthoDB" id="10045710at2759"/>
<feature type="region of interest" description="Disordered" evidence="2">
    <location>
        <begin position="555"/>
        <end position="581"/>
    </location>
</feature>